<evidence type="ECO:0000256" key="5">
    <source>
        <dbReference type="SAM" id="MobiDB-lite"/>
    </source>
</evidence>
<evidence type="ECO:0000313" key="7">
    <source>
        <dbReference type="EMBL" id="CAR22540.1"/>
    </source>
</evidence>
<dbReference type="eggNOG" id="ENOG502S2TX">
    <property type="taxonomic scope" value="Eukaryota"/>
</dbReference>
<comment type="subcellular location">
    <subcellularLocation>
        <location evidence="1">Nucleus</location>
    </subcellularLocation>
</comment>
<keyword evidence="4" id="KW-0539">Nucleus</keyword>
<evidence type="ECO:0000256" key="3">
    <source>
        <dbReference type="ARBA" id="ARBA00023163"/>
    </source>
</evidence>
<sequence length="310" mass="34787">MMDYSNNFSYSNQYQSSGQAQAVEQGFGADLHSCSNDDCSAASNLFDGLTEENKTFHEILAANSNTITPPGSSSPGYQQDLLSSMKTVKRGTEINFDCLEGEAPQNLIPEALASAQGFKADTVNSFQQDSNPIEDASARKKKAQNRAAQRAFRERKEAKMKQLQEQLVTSERDKQSLLRQMEELRERNLKMLTENHLLLQKNNSNLPTQSNSGLASASRKFHFPSQSEFIESAIEGHEVPVKLPLSSTYYEHDGEELLTFPATWEYLHKLSEKEDFDVYSVMLNLKGHEVCHGYGPAYRKTVIDKLVKQG</sequence>
<keyword evidence="8" id="KW-1185">Reference proteome</keyword>
<dbReference type="SUPFAM" id="SSF57959">
    <property type="entry name" value="Leucine zipper domain"/>
    <property type="match status" value="1"/>
</dbReference>
<dbReference type="PANTHER" id="PTHR40621:SF8">
    <property type="entry name" value="AP-1-LIKE TRANSCRIPTION FACTOR YAP3"/>
    <property type="match status" value="1"/>
</dbReference>
<accession>C5DGJ8</accession>
<name>C5DGJ8_LACTC</name>
<dbReference type="SMART" id="SM00338">
    <property type="entry name" value="BRLZ"/>
    <property type="match status" value="1"/>
</dbReference>
<evidence type="ECO:0000256" key="1">
    <source>
        <dbReference type="ARBA" id="ARBA00004123"/>
    </source>
</evidence>
<dbReference type="PROSITE" id="PS00036">
    <property type="entry name" value="BZIP_BASIC"/>
    <property type="match status" value="1"/>
</dbReference>
<dbReference type="GO" id="GO:0000976">
    <property type="term" value="F:transcription cis-regulatory region binding"/>
    <property type="evidence" value="ECO:0007669"/>
    <property type="project" value="InterPro"/>
</dbReference>
<keyword evidence="2" id="KW-0805">Transcription regulation</keyword>
<evidence type="ECO:0000256" key="2">
    <source>
        <dbReference type="ARBA" id="ARBA00023015"/>
    </source>
</evidence>
<dbReference type="EMBL" id="CU928168">
    <property type="protein sequence ID" value="CAR22540.1"/>
    <property type="molecule type" value="Genomic_DNA"/>
</dbReference>
<evidence type="ECO:0000256" key="4">
    <source>
        <dbReference type="ARBA" id="ARBA00023242"/>
    </source>
</evidence>
<dbReference type="CDD" id="cd14688">
    <property type="entry name" value="bZIP_YAP"/>
    <property type="match status" value="1"/>
</dbReference>
<proteinExistence type="predicted"/>
<dbReference type="OrthoDB" id="4940293at2759"/>
<dbReference type="AlphaFoldDB" id="C5DGJ8"/>
<evidence type="ECO:0000259" key="6">
    <source>
        <dbReference type="PROSITE" id="PS50217"/>
    </source>
</evidence>
<dbReference type="Gene3D" id="1.20.5.170">
    <property type="match status" value="1"/>
</dbReference>
<dbReference type="GO" id="GO:0090575">
    <property type="term" value="C:RNA polymerase II transcription regulator complex"/>
    <property type="evidence" value="ECO:0007669"/>
    <property type="project" value="TreeGrafter"/>
</dbReference>
<dbReference type="InterPro" id="IPR050936">
    <property type="entry name" value="AP-1-like"/>
</dbReference>
<dbReference type="FunCoup" id="C5DGJ8">
    <property type="interactions" value="334"/>
</dbReference>
<reference evidence="7 8" key="1">
    <citation type="journal article" date="2009" name="Genome Res.">
        <title>Comparative genomics of protoploid Saccharomycetaceae.</title>
        <authorList>
            <consortium name="The Genolevures Consortium"/>
            <person name="Souciet J.-L."/>
            <person name="Dujon B."/>
            <person name="Gaillardin C."/>
            <person name="Johnston M."/>
            <person name="Baret P.V."/>
            <person name="Cliften P."/>
            <person name="Sherman D.J."/>
            <person name="Weissenbach J."/>
            <person name="Westhof E."/>
            <person name="Wincker P."/>
            <person name="Jubin C."/>
            <person name="Poulain J."/>
            <person name="Barbe V."/>
            <person name="Segurens B."/>
            <person name="Artiguenave F."/>
            <person name="Anthouard V."/>
            <person name="Vacherie B."/>
            <person name="Val M.-E."/>
            <person name="Fulton R.S."/>
            <person name="Minx P."/>
            <person name="Wilson R."/>
            <person name="Durrens P."/>
            <person name="Jean G."/>
            <person name="Marck C."/>
            <person name="Martin T."/>
            <person name="Nikolski M."/>
            <person name="Rolland T."/>
            <person name="Seret M.-L."/>
            <person name="Casaregola S."/>
            <person name="Despons L."/>
            <person name="Fairhead C."/>
            <person name="Fischer G."/>
            <person name="Lafontaine I."/>
            <person name="Leh V."/>
            <person name="Lemaire M."/>
            <person name="de Montigny J."/>
            <person name="Neuveglise C."/>
            <person name="Thierry A."/>
            <person name="Blanc-Lenfle I."/>
            <person name="Bleykasten C."/>
            <person name="Diffels J."/>
            <person name="Fritsch E."/>
            <person name="Frangeul L."/>
            <person name="Goeffon A."/>
            <person name="Jauniaux N."/>
            <person name="Kachouri-Lafond R."/>
            <person name="Payen C."/>
            <person name="Potier S."/>
            <person name="Pribylova L."/>
            <person name="Ozanne C."/>
            <person name="Richard G.-F."/>
            <person name="Sacerdot C."/>
            <person name="Straub M.-L."/>
            <person name="Talla E."/>
        </authorList>
    </citation>
    <scope>NUCLEOTIDE SEQUENCE [LARGE SCALE GENOMIC DNA]</scope>
    <source>
        <strain evidence="8">ATCC 56472 / CBS 6340 / NRRL Y-8284</strain>
    </source>
</reference>
<dbReference type="InterPro" id="IPR004827">
    <property type="entry name" value="bZIP"/>
</dbReference>
<feature type="domain" description="BZIP" evidence="6">
    <location>
        <begin position="135"/>
        <end position="187"/>
    </location>
</feature>
<dbReference type="InParanoid" id="C5DGJ8"/>
<keyword evidence="3" id="KW-0804">Transcription</keyword>
<dbReference type="RefSeq" id="XP_002552978.1">
    <property type="nucleotide sequence ID" value="XM_002552932.1"/>
</dbReference>
<dbReference type="InterPro" id="IPR046347">
    <property type="entry name" value="bZIP_sf"/>
</dbReference>
<gene>
    <name evidence="7" type="ordered locus">KLTH0D05918g</name>
</gene>
<feature type="region of interest" description="Disordered" evidence="5">
    <location>
        <begin position="129"/>
        <end position="156"/>
    </location>
</feature>
<organism evidence="7 8">
    <name type="scientific">Lachancea thermotolerans (strain ATCC 56472 / CBS 6340 / NRRL Y-8284)</name>
    <name type="common">Yeast</name>
    <name type="synonym">Kluyveromyces thermotolerans</name>
    <dbReference type="NCBI Taxonomy" id="559295"/>
    <lineage>
        <taxon>Eukaryota</taxon>
        <taxon>Fungi</taxon>
        <taxon>Dikarya</taxon>
        <taxon>Ascomycota</taxon>
        <taxon>Saccharomycotina</taxon>
        <taxon>Saccharomycetes</taxon>
        <taxon>Saccharomycetales</taxon>
        <taxon>Saccharomycetaceae</taxon>
        <taxon>Lachancea</taxon>
    </lineage>
</organism>
<dbReference type="GO" id="GO:0001228">
    <property type="term" value="F:DNA-binding transcription activator activity, RNA polymerase II-specific"/>
    <property type="evidence" value="ECO:0007669"/>
    <property type="project" value="TreeGrafter"/>
</dbReference>
<dbReference type="PANTHER" id="PTHR40621">
    <property type="entry name" value="TRANSCRIPTION FACTOR KAPC-RELATED"/>
    <property type="match status" value="1"/>
</dbReference>
<dbReference type="PROSITE" id="PS50217">
    <property type="entry name" value="BZIP"/>
    <property type="match status" value="1"/>
</dbReference>
<dbReference type="Proteomes" id="UP000002036">
    <property type="component" value="Chromosome D"/>
</dbReference>
<dbReference type="KEGG" id="lth:KLTH0D05918g"/>
<dbReference type="GeneID" id="8295208"/>
<dbReference type="HOGENOM" id="CLU_064108_0_0_1"/>
<dbReference type="STRING" id="559295.C5DGJ8"/>
<evidence type="ECO:0000313" key="8">
    <source>
        <dbReference type="Proteomes" id="UP000002036"/>
    </source>
</evidence>
<protein>
    <submittedName>
        <fullName evidence="7">KLTH0D05918p</fullName>
    </submittedName>
</protein>